<feature type="transmembrane region" description="Helical" evidence="1">
    <location>
        <begin position="12"/>
        <end position="30"/>
    </location>
</feature>
<keyword evidence="1" id="KW-0472">Membrane</keyword>
<gene>
    <name evidence="3" type="ORF">THMIRHAM_00630</name>
</gene>
<evidence type="ECO:0000259" key="2">
    <source>
        <dbReference type="PROSITE" id="PS50234"/>
    </source>
</evidence>
<evidence type="ECO:0000313" key="3">
    <source>
        <dbReference type="EMBL" id="BCN92278.1"/>
    </source>
</evidence>
<dbReference type="EMBL" id="AP024202">
    <property type="protein sequence ID" value="BCN92278.1"/>
    <property type="molecule type" value="Genomic_DNA"/>
</dbReference>
<dbReference type="Gene3D" id="3.40.50.410">
    <property type="entry name" value="von Willebrand factor, type A domain"/>
    <property type="match status" value="1"/>
</dbReference>
<dbReference type="SUPFAM" id="SSF53300">
    <property type="entry name" value="vWA-like"/>
    <property type="match status" value="1"/>
</dbReference>
<proteinExistence type="predicted"/>
<evidence type="ECO:0000256" key="1">
    <source>
        <dbReference type="SAM" id="Phobius"/>
    </source>
</evidence>
<dbReference type="PROSITE" id="PS50234">
    <property type="entry name" value="VWFA"/>
    <property type="match status" value="1"/>
</dbReference>
<organism evidence="3 4">
    <name type="scientific">Thiomicrorhabdus immobilis</name>
    <dbReference type="NCBI Taxonomy" id="2791037"/>
    <lineage>
        <taxon>Bacteria</taxon>
        <taxon>Pseudomonadati</taxon>
        <taxon>Pseudomonadota</taxon>
        <taxon>Gammaproteobacteria</taxon>
        <taxon>Thiotrichales</taxon>
        <taxon>Piscirickettsiaceae</taxon>
        <taxon>Thiomicrorhabdus</taxon>
    </lineage>
</organism>
<keyword evidence="4" id="KW-1185">Reference proteome</keyword>
<dbReference type="InterPro" id="IPR036465">
    <property type="entry name" value="vWFA_dom_sf"/>
</dbReference>
<name>A0ABM7MAC8_9GAMM</name>
<accession>A0ABM7MAC8</accession>
<sequence length="341" mass="37967">MHLGNLLETLANLSFVWPWMLAFLPLPWIIRRTIKPLHKQHSPLLAPQIIARIEDQLPTENLIEASQTTKRIPLLAILLWLSLIVAATRPVLYLDTTPFQASGKEIILAVDLSGSMQKADMYLKGDEVNRLVAVKSVVSEFINRRQGDRMGLIVFGTQAFLQSPLTYDLKTVNTLLDEAEIGMAGNNTAIGDAIGLTLKHLYETNSGHNAVLILLTDGSNTAGNVNPLDAAQKAQQMGLKIYTVGVGRVKSRTGLDIFMTNKSDMDIDTLTKISDQTGGQFFLANDTEQLAQIYQHINQLESVEHEIFSYRLRTEFYPWPLSLAFLLSLLLAWSQLRKVGA</sequence>
<dbReference type="InterPro" id="IPR050768">
    <property type="entry name" value="UPF0353/GerABKA_families"/>
</dbReference>
<dbReference type="SMART" id="SM00327">
    <property type="entry name" value="VWA"/>
    <property type="match status" value="1"/>
</dbReference>
<feature type="transmembrane region" description="Helical" evidence="1">
    <location>
        <begin position="72"/>
        <end position="92"/>
    </location>
</feature>
<protein>
    <submittedName>
        <fullName evidence="3">VWA domain-containing protein</fullName>
    </submittedName>
</protein>
<keyword evidence="1" id="KW-0812">Transmembrane</keyword>
<feature type="domain" description="VWFA" evidence="2">
    <location>
        <begin position="105"/>
        <end position="297"/>
    </location>
</feature>
<reference evidence="3" key="1">
    <citation type="journal article" date="2022" name="Arch. Microbiol.">
        <title>Thiomicrorhabdus immobilis sp. nov., a mesophilic sulfur-oxidizing bacterium isolated from sediment of a brackish lake in northern Japan.</title>
        <authorList>
            <person name="Kojima H."/>
            <person name="Mochizuki J."/>
            <person name="Kanda M."/>
            <person name="Watanabe T."/>
            <person name="Fukui M."/>
        </authorList>
    </citation>
    <scope>NUCLEOTIDE SEQUENCE</scope>
    <source>
        <strain evidence="3">Am19</strain>
    </source>
</reference>
<evidence type="ECO:0000313" key="4">
    <source>
        <dbReference type="Proteomes" id="UP001054820"/>
    </source>
</evidence>
<dbReference type="PANTHER" id="PTHR22550">
    <property type="entry name" value="SPORE GERMINATION PROTEIN"/>
    <property type="match status" value="1"/>
</dbReference>
<feature type="transmembrane region" description="Helical" evidence="1">
    <location>
        <begin position="316"/>
        <end position="336"/>
    </location>
</feature>
<keyword evidence="1" id="KW-1133">Transmembrane helix</keyword>
<dbReference type="Pfam" id="PF00092">
    <property type="entry name" value="VWA"/>
    <property type="match status" value="1"/>
</dbReference>
<dbReference type="RefSeq" id="WP_237261983.1">
    <property type="nucleotide sequence ID" value="NZ_AP024202.1"/>
</dbReference>
<dbReference type="PANTHER" id="PTHR22550:SF18">
    <property type="entry name" value="VWFA DOMAIN-CONTAINING PROTEIN"/>
    <property type="match status" value="1"/>
</dbReference>
<dbReference type="Proteomes" id="UP001054820">
    <property type="component" value="Chromosome"/>
</dbReference>
<dbReference type="InterPro" id="IPR002035">
    <property type="entry name" value="VWF_A"/>
</dbReference>